<comment type="subcellular location">
    <subcellularLocation>
        <location evidence="1">Endomembrane system</location>
        <topology evidence="1">Peripheral membrane protein</topology>
    </subcellularLocation>
    <subcellularLocation>
        <location evidence="2">Membrane</location>
        <topology evidence="2">Single-pass type I membrane protein</topology>
    </subcellularLocation>
    <subcellularLocation>
        <location evidence="3">Secreted</location>
    </subcellularLocation>
</comment>
<dbReference type="GO" id="GO:0005576">
    <property type="term" value="C:extracellular region"/>
    <property type="evidence" value="ECO:0007669"/>
    <property type="project" value="UniProtKB-SubCell"/>
</dbReference>
<dbReference type="Pfam" id="PF00754">
    <property type="entry name" value="F5_F8_type_C"/>
    <property type="match status" value="1"/>
</dbReference>
<dbReference type="PROSITE" id="PS01180">
    <property type="entry name" value="CUB"/>
    <property type="match status" value="1"/>
</dbReference>
<evidence type="ECO:0000256" key="6">
    <source>
        <dbReference type="ARBA" id="ARBA00022692"/>
    </source>
</evidence>
<feature type="compositionally biased region" description="Low complexity" evidence="12">
    <location>
        <begin position="459"/>
        <end position="474"/>
    </location>
</feature>
<dbReference type="Gene3D" id="2.60.120.290">
    <property type="entry name" value="Spermadhesin, CUB domain"/>
    <property type="match status" value="1"/>
</dbReference>
<dbReference type="Proteomes" id="UP000008144">
    <property type="component" value="Unassembled WGS sequence"/>
</dbReference>
<dbReference type="GO" id="GO:0005886">
    <property type="term" value="C:plasma membrane"/>
    <property type="evidence" value="ECO:0000318"/>
    <property type="project" value="GO_Central"/>
</dbReference>
<feature type="signal peptide" evidence="14">
    <location>
        <begin position="1"/>
        <end position="30"/>
    </location>
</feature>
<dbReference type="PROSITE" id="PS50022">
    <property type="entry name" value="FA58C_3"/>
    <property type="match status" value="1"/>
</dbReference>
<evidence type="ECO:0000256" key="9">
    <source>
        <dbReference type="ARBA" id="ARBA00023136"/>
    </source>
</evidence>
<evidence type="ECO:0000259" key="17">
    <source>
        <dbReference type="PROSITE" id="PS50820"/>
    </source>
</evidence>
<dbReference type="Gene3D" id="2.60.120.260">
    <property type="entry name" value="Galactose-binding domain-like"/>
    <property type="match status" value="1"/>
</dbReference>
<evidence type="ECO:0000256" key="5">
    <source>
        <dbReference type="ARBA" id="ARBA00022553"/>
    </source>
</evidence>
<dbReference type="PROSITE" id="PS50820">
    <property type="entry name" value="LCCL"/>
    <property type="match status" value="1"/>
</dbReference>
<evidence type="ECO:0000256" key="3">
    <source>
        <dbReference type="ARBA" id="ARBA00004613"/>
    </source>
</evidence>
<keyword evidence="8 13" id="KW-1133">Transmembrane helix</keyword>
<feature type="domain" description="CUB" evidence="15">
    <location>
        <begin position="35"/>
        <end position="163"/>
    </location>
</feature>
<feature type="compositionally biased region" description="Polar residues" evidence="12">
    <location>
        <begin position="732"/>
        <end position="741"/>
    </location>
</feature>
<evidence type="ECO:0000256" key="13">
    <source>
        <dbReference type="SAM" id="Phobius"/>
    </source>
</evidence>
<sequence length="799" mass="86866">MKPMDFSKRKYSQGIITVLFLLEISCFCQGAVSTCNAVLTGSSGTFTSPNYPRPPKVTLPKFTSAFPNNGGFVTCSWEIIVPSGKGIQLKFGDFFMAENSVDDCDKGEVEVFIGVGKTKSGLDTYCSGNNPDIVTLHNNTATVTFRRPLTFSGRGFLISYIAITPGKTVDDFVTCCATGEVRRDVGTFSVVCPAGCAGIYRQTTTGNLCYRDTSHLCLSAVHAGVTSDNFGGRVKVERQLSKVLYHGEGANNISSSTGGLSDSMVCFPELKTCHDQIVFTENQLTASSVLNISDPKGGYQVWSPKKAMLTAYDKAWKPANHSSEQWIQVNLRRPYNITAILTKGSAKPYSWTKSYTIKYSMNNITWKNYKEEGSDRPKIFSGNRNYFAEVRNNFVRPPITAKYLRVYPTPQKQHDAMLEYGLKFGLLGCLPSSLPVPDPTPAPTPKTPSTILTKIVKTTTTTTTTTTTNPVTTTSQPPLNSPIPNETTTVAPTNATSSVPAGGDVDDSGGVKDPKPNPENGEISEKSIIIIAIVAALAVTSILLAALVLILVRKRKKEPKLETMVPTSQTNATYATGIDIRYPDYKYSKQKKKQLKKEKKKNKIGKFEIKNVNYKDSMPLAAAVEQSLTMANSRGGITLRYDQQQRQSMSSNDPLMTSCNGAPLRSSYVTNDVAGTSNGIHAGSPILVEEKADSFITDDEDHEYQVIPDNPPTPTPTRSTKASSKASTGSSIGNHSRQSDSMPWPQVWGNAGDAWGKDGPSSPIFIDAKGGVTSFTPHNRPQRSRAGTFPHPLHYGVEN</sequence>
<proteinExistence type="predicted"/>
<dbReference type="InterPro" id="IPR004043">
    <property type="entry name" value="LCCL"/>
</dbReference>
<name>F7BAJ6_CIOIN</name>
<evidence type="ECO:0000256" key="11">
    <source>
        <dbReference type="PROSITE-ProRule" id="PRU00059"/>
    </source>
</evidence>
<dbReference type="Ensembl" id="ENSCINT00000001733.3">
    <property type="protein sequence ID" value="ENSCINP00000001733.3"/>
    <property type="gene ID" value="ENSCING00000000960.3"/>
</dbReference>
<dbReference type="HOGENOM" id="CLU_352179_0_0_1"/>
<keyword evidence="14" id="KW-0732">Signal</keyword>
<feature type="chain" id="PRO_5003349221" evidence="14">
    <location>
        <begin position="31"/>
        <end position="799"/>
    </location>
</feature>
<evidence type="ECO:0000313" key="18">
    <source>
        <dbReference type="Ensembl" id="ENSCINP00000001733.3"/>
    </source>
</evidence>
<evidence type="ECO:0000259" key="16">
    <source>
        <dbReference type="PROSITE" id="PS50022"/>
    </source>
</evidence>
<evidence type="ECO:0000256" key="14">
    <source>
        <dbReference type="SAM" id="SignalP"/>
    </source>
</evidence>
<dbReference type="PROSITE" id="PS01285">
    <property type="entry name" value="FA58C_1"/>
    <property type="match status" value="1"/>
</dbReference>
<dbReference type="InterPro" id="IPR000859">
    <property type="entry name" value="CUB_dom"/>
</dbReference>
<dbReference type="Pfam" id="PF03815">
    <property type="entry name" value="LCCL"/>
    <property type="match status" value="1"/>
</dbReference>
<evidence type="ECO:0000259" key="15">
    <source>
        <dbReference type="PROSITE" id="PS01180"/>
    </source>
</evidence>
<dbReference type="GO" id="GO:0007155">
    <property type="term" value="P:cell adhesion"/>
    <property type="evidence" value="ECO:0007669"/>
    <property type="project" value="UniProtKB-KW"/>
</dbReference>
<reference evidence="18" key="2">
    <citation type="submission" date="2025-08" db="UniProtKB">
        <authorList>
            <consortium name="Ensembl"/>
        </authorList>
    </citation>
    <scope>IDENTIFICATION</scope>
</reference>
<dbReference type="CDD" id="cd00057">
    <property type="entry name" value="FA58C"/>
    <property type="match status" value="1"/>
</dbReference>
<dbReference type="GO" id="GO:0038023">
    <property type="term" value="F:signaling receptor activity"/>
    <property type="evidence" value="ECO:0000318"/>
    <property type="project" value="GO_Central"/>
</dbReference>
<dbReference type="Pfam" id="PF00431">
    <property type="entry name" value="CUB"/>
    <property type="match status" value="1"/>
</dbReference>
<organism evidence="18 19">
    <name type="scientific">Ciona intestinalis</name>
    <name type="common">Transparent sea squirt</name>
    <name type="synonym">Ascidia intestinalis</name>
    <dbReference type="NCBI Taxonomy" id="7719"/>
    <lineage>
        <taxon>Eukaryota</taxon>
        <taxon>Metazoa</taxon>
        <taxon>Chordata</taxon>
        <taxon>Tunicata</taxon>
        <taxon>Ascidiacea</taxon>
        <taxon>Phlebobranchia</taxon>
        <taxon>Cionidae</taxon>
        <taxon>Ciona</taxon>
    </lineage>
</organism>
<evidence type="ECO:0000313" key="19">
    <source>
        <dbReference type="Proteomes" id="UP000008144"/>
    </source>
</evidence>
<dbReference type="SMART" id="SM00603">
    <property type="entry name" value="LCCL"/>
    <property type="match status" value="1"/>
</dbReference>
<dbReference type="GO" id="GO:0012505">
    <property type="term" value="C:endomembrane system"/>
    <property type="evidence" value="ECO:0007669"/>
    <property type="project" value="UniProtKB-SubCell"/>
</dbReference>
<dbReference type="GeneTree" id="ENSGT00940000158147"/>
<feature type="region of interest" description="Disordered" evidence="12">
    <location>
        <begin position="459"/>
        <end position="521"/>
    </location>
</feature>
<reference evidence="18" key="3">
    <citation type="submission" date="2025-09" db="UniProtKB">
        <authorList>
            <consortium name="Ensembl"/>
        </authorList>
    </citation>
    <scope>IDENTIFICATION</scope>
</reference>
<evidence type="ECO:0000256" key="4">
    <source>
        <dbReference type="ARBA" id="ARBA00022525"/>
    </source>
</evidence>
<evidence type="ECO:0000256" key="1">
    <source>
        <dbReference type="ARBA" id="ARBA00004184"/>
    </source>
</evidence>
<dbReference type="SUPFAM" id="SSF49854">
    <property type="entry name" value="Spermadhesin, CUB domain"/>
    <property type="match status" value="1"/>
</dbReference>
<evidence type="ECO:0000256" key="12">
    <source>
        <dbReference type="SAM" id="MobiDB-lite"/>
    </source>
</evidence>
<reference evidence="19" key="1">
    <citation type="journal article" date="2002" name="Science">
        <title>The draft genome of Ciona intestinalis: insights into chordate and vertebrate origins.</title>
        <authorList>
            <person name="Dehal P."/>
            <person name="Satou Y."/>
            <person name="Campbell R.K."/>
            <person name="Chapman J."/>
            <person name="Degnan B."/>
            <person name="De Tomaso A."/>
            <person name="Davidson B."/>
            <person name="Di Gregorio A."/>
            <person name="Gelpke M."/>
            <person name="Goodstein D.M."/>
            <person name="Harafuji N."/>
            <person name="Hastings K.E."/>
            <person name="Ho I."/>
            <person name="Hotta K."/>
            <person name="Huang W."/>
            <person name="Kawashima T."/>
            <person name="Lemaire P."/>
            <person name="Martinez D."/>
            <person name="Meinertzhagen I.A."/>
            <person name="Necula S."/>
            <person name="Nonaka M."/>
            <person name="Putnam N."/>
            <person name="Rash S."/>
            <person name="Saiga H."/>
            <person name="Satake M."/>
            <person name="Terry A."/>
            <person name="Yamada L."/>
            <person name="Wang H.G."/>
            <person name="Awazu S."/>
            <person name="Azumi K."/>
            <person name="Boore J."/>
            <person name="Branno M."/>
            <person name="Chin-Bow S."/>
            <person name="DeSantis R."/>
            <person name="Doyle S."/>
            <person name="Francino P."/>
            <person name="Keys D.N."/>
            <person name="Haga S."/>
            <person name="Hayashi H."/>
            <person name="Hino K."/>
            <person name="Imai K.S."/>
            <person name="Inaba K."/>
            <person name="Kano S."/>
            <person name="Kobayashi K."/>
            <person name="Kobayashi M."/>
            <person name="Lee B.I."/>
            <person name="Makabe K.W."/>
            <person name="Manohar C."/>
            <person name="Matassi G."/>
            <person name="Medina M."/>
            <person name="Mochizuki Y."/>
            <person name="Mount S."/>
            <person name="Morishita T."/>
            <person name="Miura S."/>
            <person name="Nakayama A."/>
            <person name="Nishizaka S."/>
            <person name="Nomoto H."/>
            <person name="Ohta F."/>
            <person name="Oishi K."/>
            <person name="Rigoutsos I."/>
            <person name="Sano M."/>
            <person name="Sasaki A."/>
            <person name="Sasakura Y."/>
            <person name="Shoguchi E."/>
            <person name="Shin-i T."/>
            <person name="Spagnuolo A."/>
            <person name="Stainier D."/>
            <person name="Suzuki M.M."/>
            <person name="Tassy O."/>
            <person name="Takatori N."/>
            <person name="Tokuoka M."/>
            <person name="Yagi K."/>
            <person name="Yoshizaki F."/>
            <person name="Wada S."/>
            <person name="Zhang C."/>
            <person name="Hyatt P.D."/>
            <person name="Larimer F."/>
            <person name="Detter C."/>
            <person name="Doggett N."/>
            <person name="Glavina T."/>
            <person name="Hawkins T."/>
            <person name="Richardson P."/>
            <person name="Lucas S."/>
            <person name="Kohara Y."/>
            <person name="Levine M."/>
            <person name="Satoh N."/>
            <person name="Rokhsar D.S."/>
        </authorList>
    </citation>
    <scope>NUCLEOTIDE SEQUENCE [LARGE SCALE GENOMIC DNA]</scope>
</reference>
<dbReference type="SUPFAM" id="SSF69848">
    <property type="entry name" value="LCCL domain"/>
    <property type="match status" value="1"/>
</dbReference>
<feature type="domain" description="LCCL" evidence="17">
    <location>
        <begin position="169"/>
        <end position="265"/>
    </location>
</feature>
<dbReference type="Gene3D" id="2.170.130.20">
    <property type="entry name" value="LCCL-like domain"/>
    <property type="match status" value="1"/>
</dbReference>
<keyword evidence="10" id="KW-1015">Disulfide bond</keyword>
<dbReference type="InterPro" id="IPR008979">
    <property type="entry name" value="Galactose-bd-like_sf"/>
</dbReference>
<dbReference type="PANTHER" id="PTHR46806:SF5">
    <property type="entry name" value="F5_8 TYPE C DOMAIN-CONTAINING PROTEIN"/>
    <property type="match status" value="1"/>
</dbReference>
<keyword evidence="5" id="KW-0597">Phosphoprotein</keyword>
<dbReference type="SMART" id="SM00042">
    <property type="entry name" value="CUB"/>
    <property type="match status" value="1"/>
</dbReference>
<dbReference type="InterPro" id="IPR036609">
    <property type="entry name" value="LCCL_sf"/>
</dbReference>
<dbReference type="InterPro" id="IPR035914">
    <property type="entry name" value="Sperma_CUB_dom_sf"/>
</dbReference>
<feature type="transmembrane region" description="Helical" evidence="13">
    <location>
        <begin position="528"/>
        <end position="552"/>
    </location>
</feature>
<dbReference type="AlphaFoldDB" id="F7BAJ6"/>
<keyword evidence="9 13" id="KW-0472">Membrane</keyword>
<protein>
    <submittedName>
        <fullName evidence="18">Uncharacterized protein</fullName>
    </submittedName>
</protein>
<feature type="domain" description="F5/8 type C" evidence="16">
    <location>
        <begin position="266"/>
        <end position="429"/>
    </location>
</feature>
<dbReference type="InterPro" id="IPR000421">
    <property type="entry name" value="FA58C"/>
</dbReference>
<evidence type="ECO:0000256" key="7">
    <source>
        <dbReference type="ARBA" id="ARBA00022889"/>
    </source>
</evidence>
<feature type="compositionally biased region" description="Polar residues" evidence="12">
    <location>
        <begin position="475"/>
        <end position="496"/>
    </location>
</feature>
<keyword evidence="19" id="KW-1185">Reference proteome</keyword>
<evidence type="ECO:0000256" key="10">
    <source>
        <dbReference type="ARBA" id="ARBA00023157"/>
    </source>
</evidence>
<keyword evidence="4" id="KW-0964">Secreted</keyword>
<dbReference type="InParanoid" id="F7BAJ6"/>
<evidence type="ECO:0000256" key="2">
    <source>
        <dbReference type="ARBA" id="ARBA00004479"/>
    </source>
</evidence>
<dbReference type="InterPro" id="IPR050633">
    <property type="entry name" value="Neuropilin_MCO_CoagFactor"/>
</dbReference>
<dbReference type="CDD" id="cd00041">
    <property type="entry name" value="CUB"/>
    <property type="match status" value="1"/>
</dbReference>
<evidence type="ECO:0000256" key="8">
    <source>
        <dbReference type="ARBA" id="ARBA00022989"/>
    </source>
</evidence>
<feature type="region of interest" description="Disordered" evidence="12">
    <location>
        <begin position="703"/>
        <end position="799"/>
    </location>
</feature>
<dbReference type="PANTHER" id="PTHR46806">
    <property type="entry name" value="F5/8 TYPE C DOMAIN-CONTAINING PROTEIN"/>
    <property type="match status" value="1"/>
</dbReference>
<accession>F7BAJ6</accession>
<feature type="compositionally biased region" description="Low complexity" evidence="12">
    <location>
        <begin position="716"/>
        <end position="731"/>
    </location>
</feature>
<dbReference type="SUPFAM" id="SSF49785">
    <property type="entry name" value="Galactose-binding domain-like"/>
    <property type="match status" value="1"/>
</dbReference>
<keyword evidence="6 13" id="KW-0812">Transmembrane</keyword>
<dbReference type="SMART" id="SM00231">
    <property type="entry name" value="FA58C"/>
    <property type="match status" value="1"/>
</dbReference>
<keyword evidence="7" id="KW-0130">Cell adhesion</keyword>
<comment type="caution">
    <text evidence="11">Lacks conserved residue(s) required for the propagation of feature annotation.</text>
</comment>